<dbReference type="NCBIfam" id="TIGR01951">
    <property type="entry name" value="nusB"/>
    <property type="match status" value="1"/>
</dbReference>
<dbReference type="GO" id="GO:0003723">
    <property type="term" value="F:RNA binding"/>
    <property type="evidence" value="ECO:0007669"/>
    <property type="project" value="UniProtKB-UniRule"/>
</dbReference>
<keyword evidence="5 6" id="KW-0804">Transcription</keyword>
<dbReference type="PANTHER" id="PTHR11078">
    <property type="entry name" value="N UTILIZATION SUBSTANCE PROTEIN B-RELATED"/>
    <property type="match status" value="1"/>
</dbReference>
<sequence>MGSRTKARARVLQVLYAWDVRGGLESLRQVDAELTRPGARPLKPEVRSYTDRLLAVIADNRREIDGRIEGLAENWRLSRMTVVDRNILRLAAAEMLHLPEIPLRVSLQEAILLAEWFGTDESRRFVNGVLDALLRELQPEQVSDSR</sequence>
<evidence type="ECO:0000256" key="3">
    <source>
        <dbReference type="ARBA" id="ARBA00022884"/>
    </source>
</evidence>
<comment type="function">
    <text evidence="6">Involved in transcription antitermination. Required for transcription of ribosomal RNA (rRNA) genes. Binds specifically to the boxA antiterminator sequence of the ribosomal RNA (rrn) operons.</text>
</comment>
<name>A0AAE5CCC1_9BACT</name>
<evidence type="ECO:0000256" key="6">
    <source>
        <dbReference type="HAMAP-Rule" id="MF_00073"/>
    </source>
</evidence>
<protein>
    <recommendedName>
        <fullName evidence="6">Transcription antitermination protein NusB</fullName>
    </recommendedName>
    <alternativeName>
        <fullName evidence="6">Antitermination factor NusB</fullName>
    </alternativeName>
</protein>
<dbReference type="InterPro" id="IPR006027">
    <property type="entry name" value="NusB_RsmB_TIM44"/>
</dbReference>
<evidence type="ECO:0000256" key="5">
    <source>
        <dbReference type="ARBA" id="ARBA00023163"/>
    </source>
</evidence>
<evidence type="ECO:0000313" key="9">
    <source>
        <dbReference type="Proteomes" id="UP000702544"/>
    </source>
</evidence>
<dbReference type="GO" id="GO:0031564">
    <property type="term" value="P:transcription antitermination"/>
    <property type="evidence" value="ECO:0007669"/>
    <property type="project" value="UniProtKB-KW"/>
</dbReference>
<dbReference type="PANTHER" id="PTHR11078:SF3">
    <property type="entry name" value="ANTITERMINATION NUSB DOMAIN-CONTAINING PROTEIN"/>
    <property type="match status" value="1"/>
</dbReference>
<dbReference type="GO" id="GO:0005829">
    <property type="term" value="C:cytosol"/>
    <property type="evidence" value="ECO:0007669"/>
    <property type="project" value="TreeGrafter"/>
</dbReference>
<evidence type="ECO:0000256" key="4">
    <source>
        <dbReference type="ARBA" id="ARBA00023015"/>
    </source>
</evidence>
<gene>
    <name evidence="6 8" type="primary">nusB</name>
    <name evidence="8" type="ORF">GWO12_11375</name>
</gene>
<dbReference type="InterPro" id="IPR035926">
    <property type="entry name" value="NusB-like_sf"/>
</dbReference>
<dbReference type="Gene3D" id="1.10.940.10">
    <property type="entry name" value="NusB-like"/>
    <property type="match status" value="1"/>
</dbReference>
<proteinExistence type="inferred from homology"/>
<dbReference type="HAMAP" id="MF_00073">
    <property type="entry name" value="NusB"/>
    <property type="match status" value="1"/>
</dbReference>
<evidence type="ECO:0000259" key="7">
    <source>
        <dbReference type="Pfam" id="PF01029"/>
    </source>
</evidence>
<dbReference type="EMBL" id="JAACAK010000091">
    <property type="protein sequence ID" value="NIR75693.1"/>
    <property type="molecule type" value="Genomic_DNA"/>
</dbReference>
<comment type="caution">
    <text evidence="8">The sequence shown here is derived from an EMBL/GenBank/DDBJ whole genome shotgun (WGS) entry which is preliminary data.</text>
</comment>
<evidence type="ECO:0000256" key="1">
    <source>
        <dbReference type="ARBA" id="ARBA00005952"/>
    </source>
</evidence>
<evidence type="ECO:0000256" key="2">
    <source>
        <dbReference type="ARBA" id="ARBA00022814"/>
    </source>
</evidence>
<dbReference type="InterPro" id="IPR011605">
    <property type="entry name" value="NusB_fam"/>
</dbReference>
<keyword evidence="3 6" id="KW-0694">RNA-binding</keyword>
<keyword evidence="4 6" id="KW-0805">Transcription regulation</keyword>
<dbReference type="AlphaFoldDB" id="A0AAE5CCC1"/>
<dbReference type="Proteomes" id="UP000702544">
    <property type="component" value="Unassembled WGS sequence"/>
</dbReference>
<comment type="similarity">
    <text evidence="1 6">Belongs to the NusB family.</text>
</comment>
<dbReference type="GO" id="GO:0006353">
    <property type="term" value="P:DNA-templated transcription termination"/>
    <property type="evidence" value="ECO:0007669"/>
    <property type="project" value="UniProtKB-UniRule"/>
</dbReference>
<keyword evidence="2 6" id="KW-0889">Transcription antitermination</keyword>
<accession>A0AAE5CCC1</accession>
<feature type="domain" description="NusB/RsmB/TIM44" evidence="7">
    <location>
        <begin position="6"/>
        <end position="135"/>
    </location>
</feature>
<dbReference type="Pfam" id="PF01029">
    <property type="entry name" value="NusB"/>
    <property type="match status" value="1"/>
</dbReference>
<organism evidence="8 9">
    <name type="scientific">Candidatus Kutchimonas denitrificans</name>
    <dbReference type="NCBI Taxonomy" id="3056748"/>
    <lineage>
        <taxon>Bacteria</taxon>
        <taxon>Pseudomonadati</taxon>
        <taxon>Gemmatimonadota</taxon>
        <taxon>Gemmatimonadia</taxon>
        <taxon>Candidatus Palauibacterales</taxon>
        <taxon>Candidatus Palauibacteraceae</taxon>
        <taxon>Candidatus Kutchimonas</taxon>
    </lineage>
</organism>
<evidence type="ECO:0000313" key="8">
    <source>
        <dbReference type="EMBL" id="NIR75693.1"/>
    </source>
</evidence>
<dbReference type="SUPFAM" id="SSF48013">
    <property type="entry name" value="NusB-like"/>
    <property type="match status" value="1"/>
</dbReference>
<reference evidence="8 9" key="1">
    <citation type="submission" date="2020-01" db="EMBL/GenBank/DDBJ databases">
        <title>Genomes assembled from Gulf of Kutch pelagic sediment metagenomes.</title>
        <authorList>
            <person name="Chandrashekar M."/>
            <person name="Mahajan M.S."/>
            <person name="Dave K.J."/>
            <person name="Vatsa P."/>
            <person name="Nathani N.M."/>
        </authorList>
    </citation>
    <scope>NUCLEOTIDE SEQUENCE [LARGE SCALE GENOMIC DNA]</scope>
    <source>
        <strain evidence="8">KS3-K002</strain>
    </source>
</reference>